<feature type="transmembrane region" description="Helical" evidence="1">
    <location>
        <begin position="444"/>
        <end position="467"/>
    </location>
</feature>
<sequence>MDAMKAETDPLPQMSRTYTIKISEKLAALILATLLMFLAQLYINPQTFLGDAYNYWDLSSKIWDFSFPKSLRGYVYPLLLSPARIFFDAYPGTGYLAVHLIQAVAFSFALTISLPYVFSKVLGGRITLMRRLVAPALVAIFFPPLIAYTLSDLPAFCLIVGALALILKASEQKNTVSAIILIFLAGVLAYGAYNTRTIYLFTLIALLPAIPLLAFKSQSLRQKLLMVGFFVAGAAITAIPQCLINQKHLDSPTPLVVASVNDASLFASQLKWGITIQRYETGYDTQTGAIFPIFYFDPIGVRLTDELKIKGTVPTLPWYFKLMLSEPVSFLKIYTKHFVNGLDVRDYDTYTKIRSKENDTRSATSIATALFGLICLFLLIIRKQQHSSHWATRTCWLALIVLPVFAILPGAIETRFFLPLHVMAYCAIAFGLSKQCVKATPMKVLIPLGILFVIAVPVAFMIAKAAISSPAFQLN</sequence>
<evidence type="ECO:0000313" key="3">
    <source>
        <dbReference type="Proteomes" id="UP001207830"/>
    </source>
</evidence>
<dbReference type="EMBL" id="JANIGP010000010">
    <property type="protein sequence ID" value="MCY0109710.1"/>
    <property type="molecule type" value="Genomic_DNA"/>
</dbReference>
<accession>A0ABT3YX82</accession>
<feature type="transmembrane region" description="Helical" evidence="1">
    <location>
        <begin position="393"/>
        <end position="410"/>
    </location>
</feature>
<evidence type="ECO:0008006" key="4">
    <source>
        <dbReference type="Google" id="ProtNLM"/>
    </source>
</evidence>
<keyword evidence="1" id="KW-1133">Transmembrane helix</keyword>
<reference evidence="2 3" key="1">
    <citation type="submission" date="2022-07" db="EMBL/GenBank/DDBJ databases">
        <title>Characterization of plant growth promoting rhizobacteria (PGPR) for use as bioinoculants in agriculture.</title>
        <authorList>
            <person name="Hassen A.I."/>
            <person name="Pierneef R."/>
        </authorList>
    </citation>
    <scope>NUCLEOTIDE SEQUENCE [LARGE SCALE GENOMIC DNA]</scope>
    <source>
        <strain evidence="2 3">SARCC-3054</strain>
    </source>
</reference>
<dbReference type="RefSeq" id="WP_267803010.1">
    <property type="nucleotide sequence ID" value="NZ_JANIGP010000010.1"/>
</dbReference>
<dbReference type="Proteomes" id="UP001207830">
    <property type="component" value="Unassembled WGS sequence"/>
</dbReference>
<comment type="caution">
    <text evidence="2">The sequence shown here is derived from an EMBL/GenBank/DDBJ whole genome shotgun (WGS) entry which is preliminary data.</text>
</comment>
<feature type="transmembrane region" description="Helical" evidence="1">
    <location>
        <begin position="26"/>
        <end position="43"/>
    </location>
</feature>
<feature type="transmembrane region" description="Helical" evidence="1">
    <location>
        <begin position="128"/>
        <end position="147"/>
    </location>
</feature>
<feature type="transmembrane region" description="Helical" evidence="1">
    <location>
        <begin position="96"/>
        <end position="116"/>
    </location>
</feature>
<protein>
    <recommendedName>
        <fullName evidence="4">Glycosyltransferase RgtA/B/C/D-like domain-containing protein</fullName>
    </recommendedName>
</protein>
<evidence type="ECO:0000256" key="1">
    <source>
        <dbReference type="SAM" id="Phobius"/>
    </source>
</evidence>
<feature type="transmembrane region" description="Helical" evidence="1">
    <location>
        <begin position="176"/>
        <end position="192"/>
    </location>
</feature>
<keyword evidence="1" id="KW-0812">Transmembrane</keyword>
<organism evidence="2 3">
    <name type="scientific">Pseudomonas monsensis</name>
    <dbReference type="NCBI Taxonomy" id="2745509"/>
    <lineage>
        <taxon>Bacteria</taxon>
        <taxon>Pseudomonadati</taxon>
        <taxon>Pseudomonadota</taxon>
        <taxon>Gammaproteobacteria</taxon>
        <taxon>Pseudomonadales</taxon>
        <taxon>Pseudomonadaceae</taxon>
        <taxon>Pseudomonas</taxon>
    </lineage>
</organism>
<name>A0ABT3YX82_9PSED</name>
<feature type="transmembrane region" description="Helical" evidence="1">
    <location>
        <begin position="224"/>
        <end position="244"/>
    </location>
</feature>
<feature type="transmembrane region" description="Helical" evidence="1">
    <location>
        <begin position="362"/>
        <end position="381"/>
    </location>
</feature>
<evidence type="ECO:0000313" key="2">
    <source>
        <dbReference type="EMBL" id="MCY0109710.1"/>
    </source>
</evidence>
<keyword evidence="3" id="KW-1185">Reference proteome</keyword>
<feature type="transmembrane region" description="Helical" evidence="1">
    <location>
        <begin position="198"/>
        <end position="215"/>
    </location>
</feature>
<gene>
    <name evidence="2" type="ORF">NQF78_15415</name>
</gene>
<keyword evidence="1" id="KW-0472">Membrane</keyword>
<proteinExistence type="predicted"/>